<reference evidence="2 3" key="1">
    <citation type="submission" date="2025-05" db="UniProtKB">
        <authorList>
            <consortium name="RefSeq"/>
        </authorList>
    </citation>
    <scope>NUCLEOTIDE SEQUENCE [LARGE SCALE GENOMIC DNA]</scope>
</reference>
<dbReference type="RefSeq" id="XP_072841547.1">
    <property type="nucleotide sequence ID" value="XM_072985446.1"/>
</dbReference>
<evidence type="ECO:0000313" key="7">
    <source>
        <dbReference type="RefSeq" id="XP_072841548.1"/>
    </source>
</evidence>
<dbReference type="Gene3D" id="2.40.10.10">
    <property type="entry name" value="Trypsin-like serine proteases"/>
    <property type="match status" value="2"/>
</dbReference>
<gene>
    <name evidence="3 4 5 6 7" type="primary">FAM111A</name>
</gene>
<evidence type="ECO:0000313" key="4">
    <source>
        <dbReference type="RefSeq" id="XP_020648066.2"/>
    </source>
</evidence>
<keyword evidence="3 4" id="KW-0645">Protease</keyword>
<dbReference type="PANTHER" id="PTHR14389:SF3">
    <property type="entry name" value="PROTEIN FAM111A-LIKE"/>
    <property type="match status" value="1"/>
</dbReference>
<evidence type="ECO:0000313" key="2">
    <source>
        <dbReference type="Proteomes" id="UP001652642"/>
    </source>
</evidence>
<dbReference type="InterPro" id="IPR009003">
    <property type="entry name" value="Peptidase_S1_PA"/>
</dbReference>
<proteinExistence type="predicted"/>
<sequence>MNPTSGRKKRRVEKRKNEGNILPYMRARENSAAGSDASTVRRSPLVETAEGTNTNSMRRNPVGETEGHCAGESTPSIEESWDEEREFTVKLGVDVKEHVVKGKIHDSILTALRASKDVSALMDKEKGKKVYLIGKKGIIGCINFGMPLKYMPDGSQTEMKFYNCKRKGSSGQLEYRQYDDRRTNCVLFYVTPTAKKYETNQPLSREIIRCKQLLKENCDLCVFAPENESIKDALCNDGRFVPNLKEEDWYLMKKNKVISNILPVKRMSNKTFSVHVKTKRQHRSRKGPNNEQLPLASQELQHKTYLYFNKKLLTFYPDLKEQSGIINNFFENARQQERKDVFSVYKDVFGKEKKNSLLVKALKCHVKRSESVGYIEWGMIGTEGVATCFVLCGRYILTCHHVVSMIVGEGTEEKSWAHKISQLARVTFSYEDRHPKENDWFSLEEWFEISDKELDFAVLKLKENGNGTKIPAGLVQFSSVPPFNGLVYIIGHPDGEAKSVDGCCVVSVWDRQKECTRRLQQECNCFNCGYEGQGKKCIHMYNPRLPEIINNPATVTYDTSFFRGSSGSPVFDKNGNLVALHAAGYLYGGKYKQGSIIEFGYLMMSILSNIEKKHESWYRSEIFPVLVACPDAGEGVVHDNHFPQDVEMEPVELDGTR</sequence>
<evidence type="ECO:0000256" key="1">
    <source>
        <dbReference type="SAM" id="MobiDB-lite"/>
    </source>
</evidence>
<dbReference type="GeneID" id="110078363"/>
<protein>
    <submittedName>
        <fullName evidence="3 4">Serine protease FAM111A</fullName>
    </submittedName>
</protein>
<dbReference type="RefSeq" id="XP_072841546.1">
    <property type="nucleotide sequence ID" value="XM_072985445.1"/>
</dbReference>
<evidence type="ECO:0000313" key="3">
    <source>
        <dbReference type="RefSeq" id="XP_020648064.2"/>
    </source>
</evidence>
<feature type="compositionally biased region" description="Basic residues" evidence="1">
    <location>
        <begin position="1"/>
        <end position="14"/>
    </location>
</feature>
<accession>A0ABM5F818</accession>
<dbReference type="RefSeq" id="XP_020648066.2">
    <property type="nucleotide sequence ID" value="XM_020792407.2"/>
</dbReference>
<dbReference type="PANTHER" id="PTHR14389">
    <property type="entry name" value="SI:CH1073-475A24.1"/>
    <property type="match status" value="1"/>
</dbReference>
<feature type="region of interest" description="Disordered" evidence="1">
    <location>
        <begin position="1"/>
        <end position="81"/>
    </location>
</feature>
<organism evidence="2 6">
    <name type="scientific">Pogona vitticeps</name>
    <name type="common">central bearded dragon</name>
    <dbReference type="NCBI Taxonomy" id="103695"/>
    <lineage>
        <taxon>Eukaryota</taxon>
        <taxon>Metazoa</taxon>
        <taxon>Chordata</taxon>
        <taxon>Craniata</taxon>
        <taxon>Vertebrata</taxon>
        <taxon>Euteleostomi</taxon>
        <taxon>Lepidosauria</taxon>
        <taxon>Squamata</taxon>
        <taxon>Bifurcata</taxon>
        <taxon>Unidentata</taxon>
        <taxon>Episquamata</taxon>
        <taxon>Toxicofera</taxon>
        <taxon>Iguania</taxon>
        <taxon>Acrodonta</taxon>
        <taxon>Agamidae</taxon>
        <taxon>Amphibolurinae</taxon>
        <taxon>Pogona</taxon>
    </lineage>
</organism>
<evidence type="ECO:0000313" key="6">
    <source>
        <dbReference type="RefSeq" id="XP_072841547.1"/>
    </source>
</evidence>
<dbReference type="RefSeq" id="XP_020648064.2">
    <property type="nucleotide sequence ID" value="XM_020792405.2"/>
</dbReference>
<name>A0ABM5F818_9SAUR</name>
<keyword evidence="3 4" id="KW-0378">Hydrolase</keyword>
<dbReference type="OrthoDB" id="10025068at2759"/>
<keyword evidence="2" id="KW-1185">Reference proteome</keyword>
<evidence type="ECO:0000313" key="5">
    <source>
        <dbReference type="RefSeq" id="XP_072841546.1"/>
    </source>
</evidence>
<dbReference type="Pfam" id="PF13365">
    <property type="entry name" value="Trypsin_2"/>
    <property type="match status" value="1"/>
</dbReference>
<dbReference type="InterPro" id="IPR043504">
    <property type="entry name" value="Peptidase_S1_PA_chymotrypsin"/>
</dbReference>
<feature type="compositionally biased region" description="Polar residues" evidence="1">
    <location>
        <begin position="32"/>
        <end position="41"/>
    </location>
</feature>
<dbReference type="RefSeq" id="XP_072841548.1">
    <property type="nucleotide sequence ID" value="XM_072985447.1"/>
</dbReference>
<dbReference type="GO" id="GO:0006508">
    <property type="term" value="P:proteolysis"/>
    <property type="evidence" value="ECO:0007669"/>
    <property type="project" value="UniProtKB-KW"/>
</dbReference>
<dbReference type="GO" id="GO:0008233">
    <property type="term" value="F:peptidase activity"/>
    <property type="evidence" value="ECO:0007669"/>
    <property type="project" value="UniProtKB-KW"/>
</dbReference>
<dbReference type="SUPFAM" id="SSF50494">
    <property type="entry name" value="Trypsin-like serine proteases"/>
    <property type="match status" value="1"/>
</dbReference>
<dbReference type="Proteomes" id="UP001652642">
    <property type="component" value="Chromosome 1"/>
</dbReference>